<evidence type="ECO:0000256" key="6">
    <source>
        <dbReference type="ARBA" id="ARBA00022694"/>
    </source>
</evidence>
<keyword evidence="6 7" id="KW-0819">tRNA processing</keyword>
<dbReference type="EMBL" id="JAOQJZ010000014">
    <property type="protein sequence ID" value="MCU6706644.1"/>
    <property type="molecule type" value="Genomic_DNA"/>
</dbReference>
<comment type="function">
    <text evidence="2 7">Catalyzes the formation of N(7)-methylguanine at position 46 (m7G46) in tRNA.</text>
</comment>
<keyword evidence="5 7" id="KW-0949">S-adenosyl-L-methionine</keyword>
<feature type="binding site" evidence="7">
    <location>
        <position position="79"/>
    </location>
    <ligand>
        <name>S-adenosyl-L-methionine</name>
        <dbReference type="ChEBI" id="CHEBI:59789"/>
    </ligand>
</feature>
<feature type="binding site" evidence="7">
    <location>
        <position position="54"/>
    </location>
    <ligand>
        <name>S-adenosyl-L-methionine</name>
        <dbReference type="ChEBI" id="CHEBI:59789"/>
    </ligand>
</feature>
<dbReference type="Pfam" id="PF02390">
    <property type="entry name" value="Methyltransf_4"/>
    <property type="match status" value="1"/>
</dbReference>
<dbReference type="EC" id="2.1.1.33" evidence="7"/>
<dbReference type="SUPFAM" id="SSF53335">
    <property type="entry name" value="S-adenosyl-L-methionine-dependent methyltransferases"/>
    <property type="match status" value="1"/>
</dbReference>
<evidence type="ECO:0000256" key="5">
    <source>
        <dbReference type="ARBA" id="ARBA00022691"/>
    </source>
</evidence>
<keyword evidence="3 7" id="KW-0489">Methyltransferase</keyword>
<dbReference type="InterPro" id="IPR003358">
    <property type="entry name" value="tRNA_(Gua-N-7)_MeTrfase_Trmb"/>
</dbReference>
<dbReference type="InterPro" id="IPR055361">
    <property type="entry name" value="tRNA_methyltr_TrmB_bact"/>
</dbReference>
<dbReference type="CDD" id="cd02440">
    <property type="entry name" value="AdoMet_MTases"/>
    <property type="match status" value="1"/>
</dbReference>
<dbReference type="InterPro" id="IPR029063">
    <property type="entry name" value="SAM-dependent_MTases_sf"/>
</dbReference>
<accession>A0AAE3IJM3</accession>
<evidence type="ECO:0000256" key="1">
    <source>
        <dbReference type="ARBA" id="ARBA00000142"/>
    </source>
</evidence>
<comment type="pathway">
    <text evidence="7">tRNA modification; N(7)-methylguanine-tRNA biosynthesis.</text>
</comment>
<dbReference type="Proteomes" id="UP001208131">
    <property type="component" value="Unassembled WGS sequence"/>
</dbReference>
<dbReference type="RefSeq" id="WP_267301737.1">
    <property type="nucleotide sequence ID" value="NZ_JAOQJZ010000014.1"/>
</dbReference>
<evidence type="ECO:0000256" key="3">
    <source>
        <dbReference type="ARBA" id="ARBA00022603"/>
    </source>
</evidence>
<organism evidence="8 9">
    <name type="scientific">Hominimerdicola aceti</name>
    <dbReference type="NCBI Taxonomy" id="2981726"/>
    <lineage>
        <taxon>Bacteria</taxon>
        <taxon>Bacillati</taxon>
        <taxon>Bacillota</taxon>
        <taxon>Clostridia</taxon>
        <taxon>Eubacteriales</taxon>
        <taxon>Oscillospiraceae</taxon>
        <taxon>Hominimerdicola</taxon>
    </lineage>
</organism>
<evidence type="ECO:0000256" key="4">
    <source>
        <dbReference type="ARBA" id="ARBA00022679"/>
    </source>
</evidence>
<comment type="catalytic activity">
    <reaction evidence="1 7">
        <text>guanosine(46) in tRNA + S-adenosyl-L-methionine = N(7)-methylguanosine(46) in tRNA + S-adenosyl-L-homocysteine</text>
        <dbReference type="Rhea" id="RHEA:42708"/>
        <dbReference type="Rhea" id="RHEA-COMP:10188"/>
        <dbReference type="Rhea" id="RHEA-COMP:10189"/>
        <dbReference type="ChEBI" id="CHEBI:57856"/>
        <dbReference type="ChEBI" id="CHEBI:59789"/>
        <dbReference type="ChEBI" id="CHEBI:74269"/>
        <dbReference type="ChEBI" id="CHEBI:74480"/>
        <dbReference type="EC" id="2.1.1.33"/>
    </reaction>
</comment>
<keyword evidence="4 7" id="KW-0808">Transferase</keyword>
<name>A0AAE3IJM3_9FIRM</name>
<evidence type="ECO:0000256" key="2">
    <source>
        <dbReference type="ARBA" id="ARBA00003015"/>
    </source>
</evidence>
<feature type="binding site" evidence="7">
    <location>
        <position position="132"/>
    </location>
    <ligand>
        <name>substrate</name>
    </ligand>
</feature>
<dbReference type="Gene3D" id="3.40.50.150">
    <property type="entry name" value="Vaccinia Virus protein VP39"/>
    <property type="match status" value="1"/>
</dbReference>
<dbReference type="NCBIfam" id="NF001080">
    <property type="entry name" value="PRK00121.2-2"/>
    <property type="match status" value="1"/>
</dbReference>
<dbReference type="HAMAP" id="MF_01057">
    <property type="entry name" value="tRNA_methyltr_TrmB"/>
    <property type="match status" value="1"/>
</dbReference>
<comment type="similarity">
    <text evidence="7">Belongs to the class I-like SAM-binding methyltransferase superfamily. TrmB family.</text>
</comment>
<dbReference type="PANTHER" id="PTHR23417">
    <property type="entry name" value="3-DEOXY-D-MANNO-OCTULOSONIC-ACID TRANSFERASE/TRNA GUANINE-N 7 - -METHYLTRANSFERASE"/>
    <property type="match status" value="1"/>
</dbReference>
<evidence type="ECO:0000256" key="7">
    <source>
        <dbReference type="HAMAP-Rule" id="MF_01057"/>
    </source>
</evidence>
<dbReference type="AlphaFoldDB" id="A0AAE3IJM3"/>
<feature type="binding site" evidence="7">
    <location>
        <begin position="201"/>
        <end position="204"/>
    </location>
    <ligand>
        <name>substrate</name>
    </ligand>
</feature>
<dbReference type="NCBIfam" id="TIGR00091">
    <property type="entry name" value="tRNA (guanosine(46)-N7)-methyltransferase TrmB"/>
    <property type="match status" value="1"/>
</dbReference>
<keyword evidence="9" id="KW-1185">Reference proteome</keyword>
<dbReference type="GO" id="GO:0008176">
    <property type="term" value="F:tRNA (guanine(46)-N7)-methyltransferase activity"/>
    <property type="evidence" value="ECO:0007669"/>
    <property type="project" value="UniProtKB-UniRule"/>
</dbReference>
<dbReference type="PROSITE" id="PS51625">
    <property type="entry name" value="SAM_MT_TRMB"/>
    <property type="match status" value="1"/>
</dbReference>
<feature type="binding site" evidence="7">
    <location>
        <position position="164"/>
    </location>
    <ligand>
        <name>substrate</name>
    </ligand>
</feature>
<reference evidence="8 9" key="1">
    <citation type="journal article" date="2021" name="ISME Commun">
        <title>Automated analysis of genomic sequences facilitates high-throughput and comprehensive description of bacteria.</title>
        <authorList>
            <person name="Hitch T.C.A."/>
        </authorList>
    </citation>
    <scope>NUCLEOTIDE SEQUENCE [LARGE SCALE GENOMIC DNA]</scope>
    <source>
        <strain evidence="8 9">Sanger_31</strain>
    </source>
</reference>
<feature type="binding site" evidence="7">
    <location>
        <position position="106"/>
    </location>
    <ligand>
        <name>S-adenosyl-L-methionine</name>
        <dbReference type="ChEBI" id="CHEBI:59789"/>
    </ligand>
</feature>
<evidence type="ECO:0000313" key="9">
    <source>
        <dbReference type="Proteomes" id="UP001208131"/>
    </source>
</evidence>
<dbReference type="GO" id="GO:0043527">
    <property type="term" value="C:tRNA methyltransferase complex"/>
    <property type="evidence" value="ECO:0007669"/>
    <property type="project" value="TreeGrafter"/>
</dbReference>
<comment type="caution">
    <text evidence="8">The sequence shown here is derived from an EMBL/GenBank/DDBJ whole genome shotgun (WGS) entry which is preliminary data.</text>
</comment>
<comment type="caution">
    <text evidence="7">Lacks conserved residue(s) required for the propagation of feature annotation.</text>
</comment>
<protein>
    <recommendedName>
        <fullName evidence="7">tRNA (guanine-N(7)-)-methyltransferase</fullName>
        <ecNumber evidence="7">2.1.1.33</ecNumber>
    </recommendedName>
    <alternativeName>
        <fullName evidence="7">tRNA (guanine(46)-N(7))-methyltransferase</fullName>
    </alternativeName>
    <alternativeName>
        <fullName evidence="7">tRNA(m7G46)-methyltransferase</fullName>
    </alternativeName>
</protein>
<gene>
    <name evidence="7 8" type="primary">trmB</name>
    <name evidence="8" type="ORF">OCV57_12035</name>
</gene>
<sequence length="222" mass="25864">MRMRRKKNLEARLEACGDYILYLDRDEKNFQDKSNKQLIDFEKIFGNSNSLVLEIGCGKGQFAREIAKRNPDKNFLAVEKSSNVIVDAAQMAIDEGIPNLRFARGEAEYLDCFIPEKSVECIYLNFSCPYPKNTYARHRLTYRAFLEIYRRILVDSGEIYQKTDNMHFFEFSLEEFSAANYGLKNISLDLHNSGFEGNIVTEYEKKFSDMGMPIYRLEAFVK</sequence>
<evidence type="ECO:0000313" key="8">
    <source>
        <dbReference type="EMBL" id="MCU6706644.1"/>
    </source>
</evidence>
<dbReference type="PANTHER" id="PTHR23417:SF14">
    <property type="entry name" value="PENTACOTRIPEPTIDE-REPEAT REGION OF PRORP DOMAIN-CONTAINING PROTEIN"/>
    <property type="match status" value="1"/>
</dbReference>
<proteinExistence type="inferred from homology"/>